<organism evidence="2 3">
    <name type="scientific">Oceanospirillum sediminis</name>
    <dbReference type="NCBI Taxonomy" id="2760088"/>
    <lineage>
        <taxon>Bacteria</taxon>
        <taxon>Pseudomonadati</taxon>
        <taxon>Pseudomonadota</taxon>
        <taxon>Gammaproteobacteria</taxon>
        <taxon>Oceanospirillales</taxon>
        <taxon>Oceanospirillaceae</taxon>
        <taxon>Oceanospirillum</taxon>
    </lineage>
</organism>
<accession>A0A839IP22</accession>
<keyword evidence="1" id="KW-0732">Signal</keyword>
<feature type="signal peptide" evidence="1">
    <location>
        <begin position="1"/>
        <end position="25"/>
    </location>
</feature>
<gene>
    <name evidence="2" type="ORF">H4O21_11545</name>
</gene>
<reference evidence="2 3" key="1">
    <citation type="submission" date="2020-08" db="EMBL/GenBank/DDBJ databases">
        <title>Oceanospirillum sp. nov. isolated from marine sediment.</title>
        <authorList>
            <person name="Ji X."/>
        </authorList>
    </citation>
    <scope>NUCLEOTIDE SEQUENCE [LARGE SCALE GENOMIC DNA]</scope>
    <source>
        <strain evidence="2 3">D5</strain>
    </source>
</reference>
<dbReference type="RefSeq" id="WP_182809027.1">
    <property type="nucleotide sequence ID" value="NZ_JACJFM010000013.1"/>
</dbReference>
<comment type="caution">
    <text evidence="2">The sequence shown here is derived from an EMBL/GenBank/DDBJ whole genome shotgun (WGS) entry which is preliminary data.</text>
</comment>
<evidence type="ECO:0000313" key="3">
    <source>
        <dbReference type="Proteomes" id="UP000565262"/>
    </source>
</evidence>
<dbReference type="Proteomes" id="UP000565262">
    <property type="component" value="Unassembled WGS sequence"/>
</dbReference>
<name>A0A839IP22_9GAMM</name>
<feature type="chain" id="PRO_5033058920" evidence="1">
    <location>
        <begin position="26"/>
        <end position="198"/>
    </location>
</feature>
<proteinExistence type="predicted"/>
<dbReference type="EMBL" id="JACJFM010000013">
    <property type="protein sequence ID" value="MBB1487243.1"/>
    <property type="molecule type" value="Genomic_DNA"/>
</dbReference>
<sequence length="198" mass="22104">MKRHFAKAVCLALIAAGSYSTGVMASDAENTSLPDPNNSVAADYPVYSNNTLTIPTVGSDNNPATYLDVELVQTEAGKWQLTQARQSTLIDVIENVEVVKVDSFPVQIFLRLTGTFNNGCGQFGKVISEQENNLFQLSVYYEWYDEAVTLCTENLVPFDHLIPLTVYDLDAGEYQYTLNKNFSGSFLLEQDNRLDYQE</sequence>
<evidence type="ECO:0000313" key="2">
    <source>
        <dbReference type="EMBL" id="MBB1487243.1"/>
    </source>
</evidence>
<keyword evidence="3" id="KW-1185">Reference proteome</keyword>
<dbReference type="AlphaFoldDB" id="A0A839IP22"/>
<evidence type="ECO:0000256" key="1">
    <source>
        <dbReference type="SAM" id="SignalP"/>
    </source>
</evidence>
<protein>
    <submittedName>
        <fullName evidence="2">Uncharacterized protein</fullName>
    </submittedName>
</protein>